<reference evidence="2 3" key="1">
    <citation type="submission" date="2015-01" db="EMBL/GenBank/DDBJ databases">
        <title>Evolution of Trichinella species and genotypes.</title>
        <authorList>
            <person name="Korhonen P.K."/>
            <person name="Edoardo P."/>
            <person name="Giuseppe L.R."/>
            <person name="Gasser R.B."/>
        </authorList>
    </citation>
    <scope>NUCLEOTIDE SEQUENCE [LARGE SCALE GENOMIC DNA]</scope>
    <source>
        <strain evidence="2">ISS13</strain>
    </source>
</reference>
<gene>
    <name evidence="2" type="ORF">T4A_1105</name>
</gene>
<dbReference type="Proteomes" id="UP000054632">
    <property type="component" value="Unassembled WGS sequence"/>
</dbReference>
<organism evidence="2 3">
    <name type="scientific">Trichinella pseudospiralis</name>
    <name type="common">Parasitic roundworm</name>
    <dbReference type="NCBI Taxonomy" id="6337"/>
    <lineage>
        <taxon>Eukaryota</taxon>
        <taxon>Metazoa</taxon>
        <taxon>Ecdysozoa</taxon>
        <taxon>Nematoda</taxon>
        <taxon>Enoplea</taxon>
        <taxon>Dorylaimia</taxon>
        <taxon>Trichinellida</taxon>
        <taxon>Trichinellidae</taxon>
        <taxon>Trichinella</taxon>
    </lineage>
</organism>
<keyword evidence="1" id="KW-0472">Membrane</keyword>
<dbReference type="AlphaFoldDB" id="A0A0V1E5A4"/>
<proteinExistence type="predicted"/>
<sequence>MKNQYWPPVLAPLSVAVPCPSWGYCYLSINSAGSSFAFTGTHSGLLHPFCGIFLPFFLSNHGQRSRRSPKVCCHSIPKFDMSSVLRKLVIGVINTANVGQTIWLTESNRPDPIRSDPIRLYGSSTLWYSVHKCRWCNSENGGQ</sequence>
<accession>A0A0V1E5A4</accession>
<evidence type="ECO:0000256" key="1">
    <source>
        <dbReference type="SAM" id="Phobius"/>
    </source>
</evidence>
<protein>
    <submittedName>
        <fullName evidence="2">Uncharacterized protein</fullName>
    </submittedName>
</protein>
<dbReference type="EMBL" id="JYDR01000103">
    <property type="protein sequence ID" value="KRY68810.1"/>
    <property type="molecule type" value="Genomic_DNA"/>
</dbReference>
<evidence type="ECO:0000313" key="2">
    <source>
        <dbReference type="EMBL" id="KRY68810.1"/>
    </source>
</evidence>
<keyword evidence="1" id="KW-0812">Transmembrane</keyword>
<comment type="caution">
    <text evidence="2">The sequence shown here is derived from an EMBL/GenBank/DDBJ whole genome shotgun (WGS) entry which is preliminary data.</text>
</comment>
<feature type="transmembrane region" description="Helical" evidence="1">
    <location>
        <begin position="36"/>
        <end position="58"/>
    </location>
</feature>
<name>A0A0V1E5A4_TRIPS</name>
<keyword evidence="1" id="KW-1133">Transmembrane helix</keyword>
<evidence type="ECO:0000313" key="3">
    <source>
        <dbReference type="Proteomes" id="UP000054632"/>
    </source>
</evidence>